<sequence>MNAVLDASCFVLSLGFYVQTASLTSVLNPAHVSTPPTQIHMPYIFSLSTVDMHTHAHSIERIHLTSIPMPRRWKSGAADTTPDTHGQIQCTNSKTHIQASNSVRVSDSLVTFMRAATQRNWL</sequence>
<evidence type="ECO:0000256" key="1">
    <source>
        <dbReference type="SAM" id="SignalP"/>
    </source>
</evidence>
<reference evidence="2" key="1">
    <citation type="journal article" date="2016" name="Ticks Tick Borne Dis.">
        <title>De novo assembly and annotation of the salivary gland transcriptome of Rhipicephalus appendiculatus male and female ticks during blood feeding.</title>
        <authorList>
            <person name="de Castro M.H."/>
            <person name="de Klerk D."/>
            <person name="Pienaar R."/>
            <person name="Latif A.A."/>
            <person name="Rees D.J."/>
            <person name="Mans B.J."/>
        </authorList>
    </citation>
    <scope>NUCLEOTIDE SEQUENCE</scope>
    <source>
        <tissue evidence="2">Salivary glands</tissue>
    </source>
</reference>
<protein>
    <recommendedName>
        <fullName evidence="3">Secreted protein</fullName>
    </recommendedName>
</protein>
<feature type="signal peptide" evidence="1">
    <location>
        <begin position="1"/>
        <end position="20"/>
    </location>
</feature>
<proteinExistence type="predicted"/>
<name>A0A131YCE9_RHIAP</name>
<accession>A0A131YCE9</accession>
<organism evidence="2">
    <name type="scientific">Rhipicephalus appendiculatus</name>
    <name type="common">Brown ear tick</name>
    <dbReference type="NCBI Taxonomy" id="34631"/>
    <lineage>
        <taxon>Eukaryota</taxon>
        <taxon>Metazoa</taxon>
        <taxon>Ecdysozoa</taxon>
        <taxon>Arthropoda</taxon>
        <taxon>Chelicerata</taxon>
        <taxon>Arachnida</taxon>
        <taxon>Acari</taxon>
        <taxon>Parasitiformes</taxon>
        <taxon>Ixodida</taxon>
        <taxon>Ixodoidea</taxon>
        <taxon>Ixodidae</taxon>
        <taxon>Rhipicephalinae</taxon>
        <taxon>Rhipicephalus</taxon>
        <taxon>Rhipicephalus</taxon>
    </lineage>
</organism>
<keyword evidence="1" id="KW-0732">Signal</keyword>
<feature type="chain" id="PRO_5007284608" description="Secreted protein" evidence="1">
    <location>
        <begin position="21"/>
        <end position="122"/>
    </location>
</feature>
<dbReference type="AlphaFoldDB" id="A0A131YCE9"/>
<evidence type="ECO:0000313" key="2">
    <source>
        <dbReference type="EMBL" id="JAP77004.1"/>
    </source>
</evidence>
<evidence type="ECO:0008006" key="3">
    <source>
        <dbReference type="Google" id="ProtNLM"/>
    </source>
</evidence>
<dbReference type="EMBL" id="GEDV01011553">
    <property type="protein sequence ID" value="JAP77004.1"/>
    <property type="molecule type" value="Transcribed_RNA"/>
</dbReference>